<dbReference type="EMBL" id="NHMM01000005">
    <property type="protein sequence ID" value="OUT21517.1"/>
    <property type="molecule type" value="Genomic_DNA"/>
</dbReference>
<feature type="region of interest" description="Disordered" evidence="1">
    <location>
        <begin position="175"/>
        <end position="199"/>
    </location>
</feature>
<organism evidence="2 3">
    <name type="scientific">Pichia kudriavzevii</name>
    <name type="common">Yeast</name>
    <name type="synonym">Issatchenkia orientalis</name>
    <dbReference type="NCBI Taxonomy" id="4909"/>
    <lineage>
        <taxon>Eukaryota</taxon>
        <taxon>Fungi</taxon>
        <taxon>Dikarya</taxon>
        <taxon>Ascomycota</taxon>
        <taxon>Saccharomycotina</taxon>
        <taxon>Pichiomycetes</taxon>
        <taxon>Pichiales</taxon>
        <taxon>Pichiaceae</taxon>
        <taxon>Pichia</taxon>
    </lineage>
</organism>
<proteinExistence type="predicted"/>
<evidence type="ECO:0000313" key="3">
    <source>
        <dbReference type="Proteomes" id="UP000195871"/>
    </source>
</evidence>
<name>A0A1Z8JLQ8_PICKU</name>
<protein>
    <submittedName>
        <fullName evidence="2">Uncharacterized protein</fullName>
    </submittedName>
</protein>
<comment type="caution">
    <text evidence="2">The sequence shown here is derived from an EMBL/GenBank/DDBJ whole genome shotgun (WGS) entry which is preliminary data.</text>
</comment>
<evidence type="ECO:0000313" key="2">
    <source>
        <dbReference type="EMBL" id="OUT21517.1"/>
    </source>
</evidence>
<accession>A0A1Z8JLQ8</accession>
<dbReference type="InterPro" id="IPR013240">
    <property type="entry name" value="DNA-dir_RNA_pol1_su_RPA34"/>
</dbReference>
<gene>
    <name evidence="2" type="ORF">CAS74_003636</name>
</gene>
<evidence type="ECO:0000256" key="1">
    <source>
        <dbReference type="SAM" id="MobiDB-lite"/>
    </source>
</evidence>
<dbReference type="GO" id="GO:0006360">
    <property type="term" value="P:transcription by RNA polymerase I"/>
    <property type="evidence" value="ECO:0007669"/>
    <property type="project" value="InterPro"/>
</dbReference>
<dbReference type="Proteomes" id="UP000195871">
    <property type="component" value="Unassembled WGS sequence"/>
</dbReference>
<reference evidence="2 3" key="1">
    <citation type="submission" date="2017-05" db="EMBL/GenBank/DDBJ databases">
        <title>The Genome Sequence of Candida krusei Ckrusei653.</title>
        <authorList>
            <person name="Cuomo C."/>
            <person name="Forche A."/>
            <person name="Young S."/>
            <person name="Abouelleil A."/>
            <person name="Cao P."/>
            <person name="Chapman S."/>
            <person name="Cusick C."/>
            <person name="Shea T."/>
            <person name="Nusbaum C."/>
            <person name="Birren B."/>
        </authorList>
    </citation>
    <scope>NUCLEOTIDE SEQUENCE [LARGE SCALE GENOMIC DNA]</scope>
    <source>
        <strain evidence="2 3">Ckrusei653</strain>
    </source>
</reference>
<dbReference type="VEuPathDB" id="FungiDB:C5L36_0B05410"/>
<sequence length="199" mass="22404">MAKKVISDEVIIDSDAGLSTDSEAERELEEKAVEFQAPKKYSKQDGKKKPSGFEALGKRDKVWLIKVPKDVDVDAIKEIPAVGKEIEINGKLYGISQEEARSDQFQLLLPEGTGYRTCGVGISKVVDLHEKIRIPEINYSQVVTPRENVEREEGLRMRHFPTGYYIKDYEEAQEPVVPGPNAGSKKRRHSAVKETMMPM</sequence>
<dbReference type="AlphaFoldDB" id="A0A1Z8JLQ8"/>
<dbReference type="InterPro" id="IPR053263">
    <property type="entry name" value="Euk_RPA34_RNAP_subunit"/>
</dbReference>
<dbReference type="Pfam" id="PF08208">
    <property type="entry name" value="RNA_polI_A34"/>
    <property type="match status" value="1"/>
</dbReference>
<dbReference type="Gene3D" id="6.20.250.70">
    <property type="match status" value="1"/>
</dbReference>
<dbReference type="PANTHER" id="PTHR28155:SF1">
    <property type="entry name" value="DNA-DIRECTED RNA POLYMERASE I SUBUNIT RPA34.5-DOMAIN-CONTAINING PROTEIN"/>
    <property type="match status" value="1"/>
</dbReference>
<dbReference type="PANTHER" id="PTHR28155">
    <property type="entry name" value="ACR243WP"/>
    <property type="match status" value="1"/>
</dbReference>